<dbReference type="SUPFAM" id="SSF46689">
    <property type="entry name" value="Homeodomain-like"/>
    <property type="match status" value="1"/>
</dbReference>
<dbReference type="OrthoDB" id="1096411at2"/>
<dbReference type="PROSITE" id="PS01124">
    <property type="entry name" value="HTH_ARAC_FAMILY_2"/>
    <property type="match status" value="1"/>
</dbReference>
<dbReference type="InterPro" id="IPR018060">
    <property type="entry name" value="HTH_AraC"/>
</dbReference>
<dbReference type="SMART" id="SM00342">
    <property type="entry name" value="HTH_ARAC"/>
    <property type="match status" value="1"/>
</dbReference>
<dbReference type="PRINTS" id="PR00032">
    <property type="entry name" value="HTHARAC"/>
</dbReference>
<comment type="caution">
    <text evidence="5">The sequence shown here is derived from an EMBL/GenBank/DDBJ whole genome shotgun (WGS) entry which is preliminary data.</text>
</comment>
<dbReference type="eggNOG" id="COG2207">
    <property type="taxonomic scope" value="Bacteria"/>
</dbReference>
<dbReference type="InterPro" id="IPR009057">
    <property type="entry name" value="Homeodomain-like_sf"/>
</dbReference>
<dbReference type="InterPro" id="IPR003313">
    <property type="entry name" value="AraC-bd"/>
</dbReference>
<evidence type="ECO:0000313" key="6">
    <source>
        <dbReference type="Proteomes" id="UP000030152"/>
    </source>
</evidence>
<reference evidence="5 6" key="1">
    <citation type="submission" date="2013-09" db="EMBL/GenBank/DDBJ databases">
        <authorList>
            <person name="Zeng Z."/>
            <person name="Chen C."/>
        </authorList>
    </citation>
    <scope>NUCLEOTIDE SEQUENCE [LARGE SCALE GENOMIC DNA]</scope>
    <source>
        <strain evidence="5 6">WB 3.3-2</strain>
    </source>
</reference>
<keyword evidence="6" id="KW-1185">Reference proteome</keyword>
<dbReference type="Gene3D" id="1.10.10.60">
    <property type="entry name" value="Homeodomain-like"/>
    <property type="match status" value="1"/>
</dbReference>
<evidence type="ECO:0000256" key="1">
    <source>
        <dbReference type="ARBA" id="ARBA00023015"/>
    </source>
</evidence>
<dbReference type="InterPro" id="IPR037923">
    <property type="entry name" value="HTH-like"/>
</dbReference>
<evidence type="ECO:0000259" key="4">
    <source>
        <dbReference type="PROSITE" id="PS01124"/>
    </source>
</evidence>
<dbReference type="InterPro" id="IPR020449">
    <property type="entry name" value="Tscrpt_reg_AraC-type_HTH"/>
</dbReference>
<dbReference type="PANTHER" id="PTHR43280:SF32">
    <property type="entry name" value="TRANSCRIPTIONAL REGULATORY PROTEIN"/>
    <property type="match status" value="1"/>
</dbReference>
<evidence type="ECO:0000256" key="2">
    <source>
        <dbReference type="ARBA" id="ARBA00023125"/>
    </source>
</evidence>
<dbReference type="SUPFAM" id="SSF51215">
    <property type="entry name" value="Regulatory protein AraC"/>
    <property type="match status" value="1"/>
</dbReference>
<keyword evidence="1" id="KW-0805">Transcription regulation</keyword>
<name>A0A0A2M4W0_9FLAO</name>
<proteinExistence type="predicted"/>
<dbReference type="GO" id="GO:0003700">
    <property type="term" value="F:DNA-binding transcription factor activity"/>
    <property type="evidence" value="ECO:0007669"/>
    <property type="project" value="InterPro"/>
</dbReference>
<dbReference type="Proteomes" id="UP000030152">
    <property type="component" value="Unassembled WGS sequence"/>
</dbReference>
<evidence type="ECO:0000313" key="5">
    <source>
        <dbReference type="EMBL" id="KGO86636.1"/>
    </source>
</evidence>
<evidence type="ECO:0000256" key="3">
    <source>
        <dbReference type="ARBA" id="ARBA00023163"/>
    </source>
</evidence>
<keyword evidence="3" id="KW-0804">Transcription</keyword>
<dbReference type="RefSeq" id="WP_020214137.1">
    <property type="nucleotide sequence ID" value="NZ_JRLX01000009.1"/>
</dbReference>
<feature type="domain" description="HTH araC/xylS-type" evidence="4">
    <location>
        <begin position="186"/>
        <end position="284"/>
    </location>
</feature>
<dbReference type="EMBL" id="JRLX01000009">
    <property type="protein sequence ID" value="KGO86636.1"/>
    <property type="molecule type" value="Genomic_DNA"/>
</dbReference>
<dbReference type="Pfam" id="PF12833">
    <property type="entry name" value="HTH_18"/>
    <property type="match status" value="1"/>
</dbReference>
<protein>
    <submittedName>
        <fullName evidence="5">AraC family transcriptional regulator</fullName>
    </submittedName>
</protein>
<sequence>MTKKEKIQVHRMDDWFSGVYIKPFGYEKSSVPDYEISQPHRHDFYYCVLSDKGRMELEVDFEKVEITDQTLFLSYPGQIHRIISAKMERGWFLAFDPAILDEQLKNILDQCLSQIILVPLSPEQSAGFCSYINHLFVVYNDGAQMFRKTIIQAMVTGLIYQLASVYHSLEQFNLIRHPARSIEITKSFKQILRNNFKSIKKPSEYAAKMNMTVSHLNDTVKSVTGFSVTYFVQQELMREAQRLLFYSHLSVKEIADDLGFEDDKYFNRLFSKAIGISPGAFRKQGETSVHL</sequence>
<dbReference type="PANTHER" id="PTHR43280">
    <property type="entry name" value="ARAC-FAMILY TRANSCRIPTIONAL REGULATOR"/>
    <property type="match status" value="1"/>
</dbReference>
<dbReference type="AlphaFoldDB" id="A0A0A2M4W0"/>
<keyword evidence="2" id="KW-0238">DNA-binding</keyword>
<accession>A0A0A2M4W0</accession>
<dbReference type="GO" id="GO:0043565">
    <property type="term" value="F:sequence-specific DNA binding"/>
    <property type="evidence" value="ECO:0007669"/>
    <property type="project" value="InterPro"/>
</dbReference>
<organism evidence="5 6">
    <name type="scientific">Flavobacterium rivuli WB 3.3-2 = DSM 21788</name>
    <dbReference type="NCBI Taxonomy" id="1121895"/>
    <lineage>
        <taxon>Bacteria</taxon>
        <taxon>Pseudomonadati</taxon>
        <taxon>Bacteroidota</taxon>
        <taxon>Flavobacteriia</taxon>
        <taxon>Flavobacteriales</taxon>
        <taxon>Flavobacteriaceae</taxon>
        <taxon>Flavobacterium</taxon>
    </lineage>
</organism>
<dbReference type="Pfam" id="PF02311">
    <property type="entry name" value="AraC_binding"/>
    <property type="match status" value="1"/>
</dbReference>
<dbReference type="STRING" id="1121895.GCA_000378485_02972"/>
<gene>
    <name evidence="5" type="ORF">Q765_10475</name>
</gene>